<comment type="caution">
    <text evidence="1">The sequence shown here is derived from an EMBL/GenBank/DDBJ whole genome shotgun (WGS) entry which is preliminary data.</text>
</comment>
<evidence type="ECO:0000313" key="1">
    <source>
        <dbReference type="EMBL" id="KAK9234581.1"/>
    </source>
</evidence>
<sequence>MFRIPHLKAGSNWPVITMGYFTSLGIPGIIAMAPFKKNYGELNHTTGTYYLPSGRQSVIVSIMSVGLFLGSMFSGRVADYLGRKRGILFGCVVFIIGVIIQLVHESVAPLCVGRVIAQTGAGFVGRNRKIAPKRLRGSISGSFLTCRTLGVFLASLINNSTKSLTGFIFIPESPRYYIKTGENMKAKKALAAVRHRLVGDPELEHELAEIETNLLLEQSMATGSFLDRFRNRTYQLHRLAVGVFGLMFLQLVGVNFIKYYGTVYFQSAGIQNAFAIQMAVNAVSVGSTIISLFLIERAGRRFLLLAGSFGCFATQFVIAIVGVVLPFSTIANKVLVAFACIYIFFEASIALYAASDYLFAFVVSFITPYLIDSTHGSANLGPKVFFIWGSCSLVMTFVVYFWIFETKGYSLEQVDELYANVRYAWKSASYVPTSVHNENFKEA</sequence>
<dbReference type="EMBL" id="MU971463">
    <property type="protein sequence ID" value="KAK9234581.1"/>
    <property type="molecule type" value="Genomic_DNA"/>
</dbReference>
<protein>
    <submittedName>
        <fullName evidence="1">Uncharacterized protein</fullName>
    </submittedName>
</protein>
<gene>
    <name evidence="1" type="ORF">V1525DRAFT_412626</name>
</gene>
<dbReference type="Proteomes" id="UP001433508">
    <property type="component" value="Unassembled WGS sequence"/>
</dbReference>
<name>A0ACC3SSG0_LIPKO</name>
<proteinExistence type="predicted"/>
<organism evidence="1 2">
    <name type="scientific">Lipomyces kononenkoae</name>
    <name type="common">Yeast</name>
    <dbReference type="NCBI Taxonomy" id="34357"/>
    <lineage>
        <taxon>Eukaryota</taxon>
        <taxon>Fungi</taxon>
        <taxon>Dikarya</taxon>
        <taxon>Ascomycota</taxon>
        <taxon>Saccharomycotina</taxon>
        <taxon>Lipomycetes</taxon>
        <taxon>Lipomycetales</taxon>
        <taxon>Lipomycetaceae</taxon>
        <taxon>Lipomyces</taxon>
    </lineage>
</organism>
<keyword evidence="2" id="KW-1185">Reference proteome</keyword>
<reference evidence="2" key="1">
    <citation type="journal article" date="2024" name="Front. Bioeng. Biotechnol.">
        <title>Genome-scale model development and genomic sequencing of the oleaginous clade Lipomyces.</title>
        <authorList>
            <person name="Czajka J.J."/>
            <person name="Han Y."/>
            <person name="Kim J."/>
            <person name="Mondo S.J."/>
            <person name="Hofstad B.A."/>
            <person name="Robles A."/>
            <person name="Haridas S."/>
            <person name="Riley R."/>
            <person name="LaButti K."/>
            <person name="Pangilinan J."/>
            <person name="Andreopoulos W."/>
            <person name="Lipzen A."/>
            <person name="Yan J."/>
            <person name="Wang M."/>
            <person name="Ng V."/>
            <person name="Grigoriev I.V."/>
            <person name="Spatafora J.W."/>
            <person name="Magnuson J.K."/>
            <person name="Baker S.E."/>
            <person name="Pomraning K.R."/>
        </authorList>
    </citation>
    <scope>NUCLEOTIDE SEQUENCE [LARGE SCALE GENOMIC DNA]</scope>
    <source>
        <strain evidence="2">CBS 7786</strain>
    </source>
</reference>
<evidence type="ECO:0000313" key="2">
    <source>
        <dbReference type="Proteomes" id="UP001433508"/>
    </source>
</evidence>
<accession>A0ACC3SSG0</accession>